<gene>
    <name evidence="2" type="ORF">Slati_3733700</name>
</gene>
<sequence length="64" mass="6704">MAEGGRPNLVSGWKKLLRETTSSKASGSGTSASCPLPPNPTVASLKQPEENEVNDPQAQPEQTV</sequence>
<reference evidence="2" key="1">
    <citation type="submission" date="2020-06" db="EMBL/GenBank/DDBJ databases">
        <authorList>
            <person name="Li T."/>
            <person name="Hu X."/>
            <person name="Zhang T."/>
            <person name="Song X."/>
            <person name="Zhang H."/>
            <person name="Dai N."/>
            <person name="Sheng W."/>
            <person name="Hou X."/>
            <person name="Wei L."/>
        </authorList>
    </citation>
    <scope>NUCLEOTIDE SEQUENCE</scope>
    <source>
        <strain evidence="2">KEN1</strain>
        <tissue evidence="2">Leaf</tissue>
    </source>
</reference>
<dbReference type="AlphaFoldDB" id="A0AAW2U2R1"/>
<evidence type="ECO:0000313" key="2">
    <source>
        <dbReference type="EMBL" id="KAL0411440.1"/>
    </source>
</evidence>
<organism evidence="2">
    <name type="scientific">Sesamum latifolium</name>
    <dbReference type="NCBI Taxonomy" id="2727402"/>
    <lineage>
        <taxon>Eukaryota</taxon>
        <taxon>Viridiplantae</taxon>
        <taxon>Streptophyta</taxon>
        <taxon>Embryophyta</taxon>
        <taxon>Tracheophyta</taxon>
        <taxon>Spermatophyta</taxon>
        <taxon>Magnoliopsida</taxon>
        <taxon>eudicotyledons</taxon>
        <taxon>Gunneridae</taxon>
        <taxon>Pentapetalae</taxon>
        <taxon>asterids</taxon>
        <taxon>lamiids</taxon>
        <taxon>Lamiales</taxon>
        <taxon>Pedaliaceae</taxon>
        <taxon>Sesamum</taxon>
    </lineage>
</organism>
<feature type="region of interest" description="Disordered" evidence="1">
    <location>
        <begin position="17"/>
        <end position="64"/>
    </location>
</feature>
<name>A0AAW2U2R1_9LAMI</name>
<accession>A0AAW2U2R1</accession>
<feature type="compositionally biased region" description="Low complexity" evidence="1">
    <location>
        <begin position="20"/>
        <end position="33"/>
    </location>
</feature>
<reference evidence="2" key="2">
    <citation type="journal article" date="2024" name="Plant">
        <title>Genomic evolution and insights into agronomic trait innovations of Sesamum species.</title>
        <authorList>
            <person name="Miao H."/>
            <person name="Wang L."/>
            <person name="Qu L."/>
            <person name="Liu H."/>
            <person name="Sun Y."/>
            <person name="Le M."/>
            <person name="Wang Q."/>
            <person name="Wei S."/>
            <person name="Zheng Y."/>
            <person name="Lin W."/>
            <person name="Duan Y."/>
            <person name="Cao H."/>
            <person name="Xiong S."/>
            <person name="Wang X."/>
            <person name="Wei L."/>
            <person name="Li C."/>
            <person name="Ma Q."/>
            <person name="Ju M."/>
            <person name="Zhao R."/>
            <person name="Li G."/>
            <person name="Mu C."/>
            <person name="Tian Q."/>
            <person name="Mei H."/>
            <person name="Zhang T."/>
            <person name="Gao T."/>
            <person name="Zhang H."/>
        </authorList>
    </citation>
    <scope>NUCLEOTIDE SEQUENCE</scope>
    <source>
        <strain evidence="2">KEN1</strain>
    </source>
</reference>
<proteinExistence type="predicted"/>
<comment type="caution">
    <text evidence="2">The sequence shown here is derived from an EMBL/GenBank/DDBJ whole genome shotgun (WGS) entry which is preliminary data.</text>
</comment>
<evidence type="ECO:0000256" key="1">
    <source>
        <dbReference type="SAM" id="MobiDB-lite"/>
    </source>
</evidence>
<protein>
    <submittedName>
        <fullName evidence="2">Uncharacterized protein</fullName>
    </submittedName>
</protein>
<feature type="compositionally biased region" description="Polar residues" evidence="1">
    <location>
        <begin position="54"/>
        <end position="64"/>
    </location>
</feature>
<dbReference type="EMBL" id="JACGWN010000013">
    <property type="protein sequence ID" value="KAL0411440.1"/>
    <property type="molecule type" value="Genomic_DNA"/>
</dbReference>